<reference evidence="1 2" key="1">
    <citation type="submission" date="2017-09" db="EMBL/GenBank/DDBJ databases">
        <title>The Catabolism of 3,6-Dichlorosalicylic acid is Initiated by the Cytochrome P450 Monooxygenase DsmABC in Rhizorhabdus dicambivorans Ndbn-20.</title>
        <authorList>
            <person name="Na L."/>
        </authorList>
    </citation>
    <scope>NUCLEOTIDE SEQUENCE [LARGE SCALE GENOMIC DNA]</scope>
    <source>
        <strain evidence="1 2">Ndbn-20m</strain>
    </source>
</reference>
<organism evidence="1 2">
    <name type="scientific">Rhizorhabdus dicambivorans</name>
    <dbReference type="NCBI Taxonomy" id="1850238"/>
    <lineage>
        <taxon>Bacteria</taxon>
        <taxon>Pseudomonadati</taxon>
        <taxon>Pseudomonadota</taxon>
        <taxon>Alphaproteobacteria</taxon>
        <taxon>Sphingomonadales</taxon>
        <taxon>Sphingomonadaceae</taxon>
        <taxon>Rhizorhabdus</taxon>
    </lineage>
</organism>
<dbReference type="InterPro" id="IPR008257">
    <property type="entry name" value="Pept_M19"/>
</dbReference>
<dbReference type="EMBL" id="NWUF01000018">
    <property type="protein sequence ID" value="PCE41131.1"/>
    <property type="molecule type" value="Genomic_DNA"/>
</dbReference>
<dbReference type="GO" id="GO:0070573">
    <property type="term" value="F:metallodipeptidase activity"/>
    <property type="evidence" value="ECO:0007669"/>
    <property type="project" value="InterPro"/>
</dbReference>
<comment type="caution">
    <text evidence="1">The sequence shown here is derived from an EMBL/GenBank/DDBJ whole genome shotgun (WGS) entry which is preliminary data.</text>
</comment>
<accession>A0A2A4FUQ5</accession>
<dbReference type="PANTHER" id="PTHR10443:SF12">
    <property type="entry name" value="DIPEPTIDASE"/>
    <property type="match status" value="1"/>
</dbReference>
<evidence type="ECO:0000313" key="2">
    <source>
        <dbReference type="Proteomes" id="UP000218934"/>
    </source>
</evidence>
<gene>
    <name evidence="1" type="ORF">COO09_16645</name>
</gene>
<dbReference type="KEGG" id="rdi:CMV14_16415"/>
<keyword evidence="2" id="KW-1185">Reference proteome</keyword>
<dbReference type="Proteomes" id="UP000218934">
    <property type="component" value="Unassembled WGS sequence"/>
</dbReference>
<sequence>MSSPTRPLCCGFDIVSLNIGFGPIGWAEQIRVVFAMRAWIGERPHRYRLVASVDDIVEARAARLLAISFDIEGMDPVVDRPDLVRSFHTLGVRWMLIAYNRNNAAGGGCLDLDPGLTPAGRAIIDEMERDGMVLCLTHAGTRR</sequence>
<dbReference type="OrthoDB" id="9804920at2"/>
<evidence type="ECO:0000313" key="1">
    <source>
        <dbReference type="EMBL" id="PCE41131.1"/>
    </source>
</evidence>
<proteinExistence type="predicted"/>
<dbReference type="PROSITE" id="PS51365">
    <property type="entry name" value="RENAL_DIPEPTIDASE_2"/>
    <property type="match status" value="1"/>
</dbReference>
<dbReference type="AlphaFoldDB" id="A0A2A4FUQ5"/>
<evidence type="ECO:0008006" key="3">
    <source>
        <dbReference type="Google" id="ProtNLM"/>
    </source>
</evidence>
<dbReference type="Gene3D" id="3.20.20.140">
    <property type="entry name" value="Metal-dependent hydrolases"/>
    <property type="match status" value="1"/>
</dbReference>
<dbReference type="SUPFAM" id="SSF51556">
    <property type="entry name" value="Metallo-dependent hydrolases"/>
    <property type="match status" value="1"/>
</dbReference>
<dbReference type="InterPro" id="IPR032466">
    <property type="entry name" value="Metal_Hydrolase"/>
</dbReference>
<dbReference type="PANTHER" id="PTHR10443">
    <property type="entry name" value="MICROSOMAL DIPEPTIDASE"/>
    <property type="match status" value="1"/>
</dbReference>
<name>A0A2A4FUQ5_9SPHN</name>
<dbReference type="GO" id="GO:0006508">
    <property type="term" value="P:proteolysis"/>
    <property type="evidence" value="ECO:0007669"/>
    <property type="project" value="InterPro"/>
</dbReference>
<protein>
    <recommendedName>
        <fullName evidence="3">Membrane dipeptidase</fullName>
    </recommendedName>
</protein>
<dbReference type="Pfam" id="PF01244">
    <property type="entry name" value="Peptidase_M19"/>
    <property type="match status" value="1"/>
</dbReference>